<dbReference type="GO" id="GO:0003677">
    <property type="term" value="F:DNA binding"/>
    <property type="evidence" value="ECO:0007669"/>
    <property type="project" value="InterPro"/>
</dbReference>
<dbReference type="Proteomes" id="UP000560000">
    <property type="component" value="Unassembled WGS sequence"/>
</dbReference>
<accession>A0A099CUN6</accession>
<keyword evidence="5" id="KW-1185">Reference proteome</keyword>
<dbReference type="STRING" id="1543381.LF63_0110135"/>
<keyword evidence="1" id="KW-0472">Membrane</keyword>
<gene>
    <name evidence="4" type="ORF">HNQ86_000201</name>
    <name evidence="3" type="ORF">LF63_0110135</name>
</gene>
<evidence type="ECO:0000313" key="5">
    <source>
        <dbReference type="Proteomes" id="UP000029708"/>
    </source>
</evidence>
<dbReference type="PROSITE" id="PS50943">
    <property type="entry name" value="HTH_CROC1"/>
    <property type="match status" value="1"/>
</dbReference>
<dbReference type="InterPro" id="IPR010982">
    <property type="entry name" value="Lambda_DNA-bd_dom_sf"/>
</dbReference>
<reference evidence="4 6" key="2">
    <citation type="submission" date="2020-08" db="EMBL/GenBank/DDBJ databases">
        <title>Genomic Encyclopedia of Type Strains, Phase IV (KMG-IV): sequencing the most valuable type-strain genomes for metagenomic binning, comparative biology and taxonomic classification.</title>
        <authorList>
            <person name="Goeker M."/>
        </authorList>
    </citation>
    <scope>NUCLEOTIDE SEQUENCE [LARGE SCALE GENOMIC DNA]</scope>
    <source>
        <strain evidence="4 6">DSM 107085</strain>
    </source>
</reference>
<organism evidence="3 5">
    <name type="scientific">Oleiagrimonas soli</name>
    <dbReference type="NCBI Taxonomy" id="1543381"/>
    <lineage>
        <taxon>Bacteria</taxon>
        <taxon>Pseudomonadati</taxon>
        <taxon>Pseudomonadota</taxon>
        <taxon>Gammaproteobacteria</taxon>
        <taxon>Lysobacterales</taxon>
        <taxon>Rhodanobacteraceae</taxon>
        <taxon>Oleiagrimonas</taxon>
    </lineage>
</organism>
<keyword evidence="1" id="KW-0812">Transmembrane</keyword>
<dbReference type="OrthoDB" id="21915at2"/>
<reference evidence="3 5" key="1">
    <citation type="submission" date="2014-09" db="EMBL/GenBank/DDBJ databases">
        <title>Xanthomonadaceae 3.5X direct submission.</title>
        <authorList>
            <person name="Fang T."/>
            <person name="Wang H."/>
        </authorList>
    </citation>
    <scope>NUCLEOTIDE SEQUENCE [LARGE SCALE GENOMIC DNA]</scope>
    <source>
        <strain evidence="3 5">3.5X</strain>
    </source>
</reference>
<dbReference type="RefSeq" id="WP_043101522.1">
    <property type="nucleotide sequence ID" value="NZ_JACHET010000001.1"/>
</dbReference>
<feature type="transmembrane region" description="Helical" evidence="1">
    <location>
        <begin position="120"/>
        <end position="143"/>
    </location>
</feature>
<feature type="domain" description="HTH cro/C1-type" evidence="2">
    <location>
        <begin position="10"/>
        <end position="63"/>
    </location>
</feature>
<evidence type="ECO:0000256" key="1">
    <source>
        <dbReference type="SAM" id="Phobius"/>
    </source>
</evidence>
<evidence type="ECO:0000313" key="4">
    <source>
        <dbReference type="EMBL" id="MBB6182856.1"/>
    </source>
</evidence>
<dbReference type="Gene3D" id="1.10.260.40">
    <property type="entry name" value="lambda repressor-like DNA-binding domains"/>
    <property type="match status" value="1"/>
</dbReference>
<dbReference type="EMBL" id="JROI01000011">
    <property type="protein sequence ID" value="KGI77643.1"/>
    <property type="molecule type" value="Genomic_DNA"/>
</dbReference>
<evidence type="ECO:0000313" key="3">
    <source>
        <dbReference type="EMBL" id="KGI77643.1"/>
    </source>
</evidence>
<dbReference type="EMBL" id="JACHET010000001">
    <property type="protein sequence ID" value="MBB6182856.1"/>
    <property type="molecule type" value="Genomic_DNA"/>
</dbReference>
<dbReference type="AlphaFoldDB" id="A0A099CUN6"/>
<sequence>MQFKPDGAKIKRWREERCWSQEHLAEAAGIGLRTVQRIENGDKASRESVMALAAAFNVDVMALTVDPGTQAADQRFAESEKGVAAFRLSFWIHLASYVFGVILFMGINLGVGSFVMRWPLIWWTVAVAGHGLGVVIATLVIRFQRMQRGVSK</sequence>
<comment type="caution">
    <text evidence="3">The sequence shown here is derived from an EMBL/GenBank/DDBJ whole genome shotgun (WGS) entry which is preliminary data.</text>
</comment>
<name>A0A099CUN6_9GAMM</name>
<dbReference type="CDD" id="cd00093">
    <property type="entry name" value="HTH_XRE"/>
    <property type="match status" value="1"/>
</dbReference>
<protein>
    <submittedName>
        <fullName evidence="4">Transcriptional regulator with XRE-family HTH domain</fullName>
    </submittedName>
    <submittedName>
        <fullName evidence="3">XRE family transcriptional regulator</fullName>
    </submittedName>
</protein>
<dbReference type="InterPro" id="IPR001387">
    <property type="entry name" value="Cro/C1-type_HTH"/>
</dbReference>
<dbReference type="SMART" id="SM00530">
    <property type="entry name" value="HTH_XRE"/>
    <property type="match status" value="1"/>
</dbReference>
<proteinExistence type="predicted"/>
<dbReference type="SUPFAM" id="SSF47413">
    <property type="entry name" value="lambda repressor-like DNA-binding domains"/>
    <property type="match status" value="1"/>
</dbReference>
<evidence type="ECO:0000313" key="6">
    <source>
        <dbReference type="Proteomes" id="UP000560000"/>
    </source>
</evidence>
<dbReference type="Proteomes" id="UP000029708">
    <property type="component" value="Unassembled WGS sequence"/>
</dbReference>
<evidence type="ECO:0000259" key="2">
    <source>
        <dbReference type="PROSITE" id="PS50943"/>
    </source>
</evidence>
<dbReference type="Pfam" id="PF01381">
    <property type="entry name" value="HTH_3"/>
    <property type="match status" value="1"/>
</dbReference>
<keyword evidence="1" id="KW-1133">Transmembrane helix</keyword>
<dbReference type="HOGENOM" id="CLU_105392_1_0_6"/>
<feature type="transmembrane region" description="Helical" evidence="1">
    <location>
        <begin position="90"/>
        <end position="114"/>
    </location>
</feature>